<name>A0ABP1PX83_9HEXA</name>
<protein>
    <recommendedName>
        <fullName evidence="2">Integrase catalytic domain-containing protein</fullName>
    </recommendedName>
</protein>
<feature type="region of interest" description="Disordered" evidence="1">
    <location>
        <begin position="429"/>
        <end position="452"/>
    </location>
</feature>
<reference evidence="3 4" key="1">
    <citation type="submission" date="2024-08" db="EMBL/GenBank/DDBJ databases">
        <authorList>
            <person name="Cucini C."/>
            <person name="Frati F."/>
        </authorList>
    </citation>
    <scope>NUCLEOTIDE SEQUENCE [LARGE SCALE GENOMIC DNA]</scope>
</reference>
<dbReference type="InterPro" id="IPR008042">
    <property type="entry name" value="Retrotrans_Pao"/>
</dbReference>
<evidence type="ECO:0000256" key="1">
    <source>
        <dbReference type="SAM" id="MobiDB-lite"/>
    </source>
</evidence>
<dbReference type="InterPro" id="IPR043502">
    <property type="entry name" value="DNA/RNA_pol_sf"/>
</dbReference>
<dbReference type="PROSITE" id="PS50994">
    <property type="entry name" value="INTEGRASE"/>
    <property type="match status" value="1"/>
</dbReference>
<dbReference type="Pfam" id="PF05380">
    <property type="entry name" value="Peptidase_A17"/>
    <property type="match status" value="1"/>
</dbReference>
<sequence length="1768" mass="203346">MTLEQLRKQRRPYRAQLTRLMNEVNAEVNAENPDKRKLKAKQQHLIETNIQIDGLDEKIRNAMINADMDDGDVDKEFDEAAKYKENYLECQETIVDIISDQGRNKSPIPSEAGRSAVDSVTNGVKRTVKLPQIQLGKFSGELKDWLGFWSQFRKIHDDPDLRGSDKFHYLQQYMVPGTTAYQLAHSYPETDENYVEVVEALRSKYGNEDMLLQVYIRELLRLVICNVNAREKIPLQSLVLQLDSHLRALKTLELQNADPATWLFPLVESSLPQEILLTWQRSPLSKSDGKKENPPRTRLEVLMEFLKEEVAIMDRMQLVQTGFMEVSSKKNEKRTEKKPSDGNVQTLASFHAGDAITCVFCGKNHLSHDCFTAMRWNLIERRKKLSEMKACFMCLKIGHRASNCRGKVMCAVCGRKHYSIMCNPKGELERTQQQSSGMGPDSTPVSKGGDWSQAKTKSVRFPTFEASGRNDNKMNLRKSQDSSAHTDHLLADFSNQVCTSAVKLMTVMVDICANDVKKTVRAFLDPGSQRSYILNSTAEELGLIPYGEERATHSMFAAIKTSTMHHKKYAVKIGRHGGGFTCEMRMRSSERICNPIPRIPRSRDLFEQLQRNRIFVNDVDNDDGILPEIELLIGTDNYGRLLTGKVIQLAGGITAQETLLGWVLSGEDHSKSGEDIASMMILTMTASDAPIEDMWRLECIGIEDDTERKTAEEREKEQKEDFMKSIRRNEDGRYCIGLPFLKDHPPLPSNKAVCLNRLERTTKKLFELGKFDLYDKLLREWSTEFTEVVPTSEIYEDAHYIPHRPVFKESLTTPVRPVFDCSCKIRKYPSLNDILHTGSSFIQLIPELLLRFREKKIGVTSDIRKAFQMIEVKPEDRKYLRFLWWEDYVTGKMIEYQHQRVLFGATCSPFILGVVLEFHLTHLAPPDEQCGRKLLEGFYVDNYIGSEDTMEEYHTFRNKATSIMAEARMDLRMWMSNGDQFEDTATLTTSILGLKWDRTTDELFVPAGGIKIPEELTKRTLLSVVHKVFDPLGFLAPALIPMKIILQKTWINKMKWDQELPKEEARVFMAWFEEMPWLQKIRIPRLATDGQLDKTRWSLHTFTDASCLAYACVVYLRVQGESGVSVQLLMSKARVAPVKAMTIPRLELMGCLLGVRILTTVKKALGLEKLDEYFWSDSTTALAWIKREYNHDTFVRNRVKEIRAKSMEEDWRHVPGLVNPADLPSRGCSPKELLQSKWWEGPEWLKLPYESWPSAREEEDMDAIMAEVKKNVSVSTTIIMDGMTRDFTYAQTLRIMGWVRRAIYNFKNWKTRNKRENLSADEIRAAELTVLKQVQDESFLSMSDLKGLNVFRSGGGLIRLKTRLIYRDDLASFKTPIVLPSKHPLVSKLIMETHRKNCHGGVNFLMGYLREKYWIIHGRRTIKRGLSRCFRCRRYAAKAAVVEEAPLPEDRIKNAEPFEVTGVDLAGPLLLKNKSKVWIVLYTCAVYRAVFLDLVSSLSTRAFVKSLGRFMEKHGRPAVIYSDNGTNFVGANNLFKEMDWETIRKVEEIKPIQWKFNPPASAWWGGWWERLVRTVKDLLRKTIGKGVVNQSELYTLLKKVEEVINNRPITYVSEDSSDLEALTPAMFLRTPSRVVYPEGESTESLNLRIRHQYMTTLKEELRRRFRSEYLALLVSKPKKLSRELRVGELVFVGSDQVKRLHWKLGRILEFLSGKDGVQRLARVKSEDKKILVPAQRLYPLELDHQMAAVIRTRSGRNVKVPERLGINN</sequence>
<dbReference type="Gene3D" id="3.30.420.10">
    <property type="entry name" value="Ribonuclease H-like superfamily/Ribonuclease H"/>
    <property type="match status" value="1"/>
</dbReference>
<gene>
    <name evidence="3" type="ORF">ODALV1_LOCUS4795</name>
</gene>
<accession>A0ABP1PX83</accession>
<dbReference type="SUPFAM" id="SSF53098">
    <property type="entry name" value="Ribonuclease H-like"/>
    <property type="match status" value="1"/>
</dbReference>
<dbReference type="InterPro" id="IPR036397">
    <property type="entry name" value="RNaseH_sf"/>
</dbReference>
<dbReference type="InterPro" id="IPR005312">
    <property type="entry name" value="DUF1759"/>
</dbReference>
<dbReference type="Proteomes" id="UP001642540">
    <property type="component" value="Unassembled WGS sequence"/>
</dbReference>
<proteinExistence type="predicted"/>
<organism evidence="3 4">
    <name type="scientific">Orchesella dallaii</name>
    <dbReference type="NCBI Taxonomy" id="48710"/>
    <lineage>
        <taxon>Eukaryota</taxon>
        <taxon>Metazoa</taxon>
        <taxon>Ecdysozoa</taxon>
        <taxon>Arthropoda</taxon>
        <taxon>Hexapoda</taxon>
        <taxon>Collembola</taxon>
        <taxon>Entomobryomorpha</taxon>
        <taxon>Entomobryoidea</taxon>
        <taxon>Orchesellidae</taxon>
        <taxon>Orchesellinae</taxon>
        <taxon>Orchesella</taxon>
    </lineage>
</organism>
<dbReference type="EMBL" id="CAXLJM020000014">
    <property type="protein sequence ID" value="CAL8080967.1"/>
    <property type="molecule type" value="Genomic_DNA"/>
</dbReference>
<dbReference type="InterPro" id="IPR001584">
    <property type="entry name" value="Integrase_cat-core"/>
</dbReference>
<dbReference type="PANTHER" id="PTHR47331:SF1">
    <property type="entry name" value="GAG-LIKE PROTEIN"/>
    <property type="match status" value="1"/>
</dbReference>
<dbReference type="InterPro" id="IPR040676">
    <property type="entry name" value="DUF5641"/>
</dbReference>
<evidence type="ECO:0000259" key="2">
    <source>
        <dbReference type="PROSITE" id="PS50994"/>
    </source>
</evidence>
<dbReference type="Gene3D" id="4.10.60.10">
    <property type="entry name" value="Zinc finger, CCHC-type"/>
    <property type="match status" value="1"/>
</dbReference>
<dbReference type="PANTHER" id="PTHR47331">
    <property type="entry name" value="PHD-TYPE DOMAIN-CONTAINING PROTEIN"/>
    <property type="match status" value="1"/>
</dbReference>
<dbReference type="Pfam" id="PF18701">
    <property type="entry name" value="DUF5641"/>
    <property type="match status" value="1"/>
</dbReference>
<keyword evidence="4" id="KW-1185">Reference proteome</keyword>
<dbReference type="Pfam" id="PF03564">
    <property type="entry name" value="DUF1759"/>
    <property type="match status" value="1"/>
</dbReference>
<feature type="domain" description="Integrase catalytic" evidence="2">
    <location>
        <begin position="1453"/>
        <end position="1632"/>
    </location>
</feature>
<dbReference type="SUPFAM" id="SSF56672">
    <property type="entry name" value="DNA/RNA polymerases"/>
    <property type="match status" value="1"/>
</dbReference>
<evidence type="ECO:0000313" key="4">
    <source>
        <dbReference type="Proteomes" id="UP001642540"/>
    </source>
</evidence>
<evidence type="ECO:0000313" key="3">
    <source>
        <dbReference type="EMBL" id="CAL8080967.1"/>
    </source>
</evidence>
<dbReference type="InterPro" id="IPR012337">
    <property type="entry name" value="RNaseH-like_sf"/>
</dbReference>
<comment type="caution">
    <text evidence="3">The sequence shown here is derived from an EMBL/GenBank/DDBJ whole genome shotgun (WGS) entry which is preliminary data.</text>
</comment>